<evidence type="ECO:0000313" key="1">
    <source>
        <dbReference type="EMBL" id="HHR97158.1"/>
    </source>
</evidence>
<accession>A0A7C5Z0P7</accession>
<reference evidence="1" key="1">
    <citation type="journal article" date="2020" name="mSystems">
        <title>Genome- and Community-Level Interaction Insights into Carbon Utilization and Element Cycling Functions of Hydrothermarchaeota in Hydrothermal Sediment.</title>
        <authorList>
            <person name="Zhou Z."/>
            <person name="Liu Y."/>
            <person name="Xu W."/>
            <person name="Pan J."/>
            <person name="Luo Z.H."/>
            <person name="Li M."/>
        </authorList>
    </citation>
    <scope>NUCLEOTIDE SEQUENCE [LARGE SCALE GENOMIC DNA]</scope>
    <source>
        <strain evidence="1">SpSt-1</strain>
    </source>
</reference>
<sequence>MSVVSVLCESIVYIKEGNSEKLYARDIAAMVLENSKVILIDITGNRYILTDVVLEYVDFIGHRIILRKVK</sequence>
<gene>
    <name evidence="1" type="ORF">ENL47_10290</name>
</gene>
<name>A0A7C5Z0P7_9CREN</name>
<dbReference type="Pfam" id="PF10133">
    <property type="entry name" value="CooT"/>
    <property type="match status" value="1"/>
</dbReference>
<dbReference type="InterPro" id="IPR019300">
    <property type="entry name" value="CooT"/>
</dbReference>
<proteinExistence type="predicted"/>
<dbReference type="EMBL" id="DRUB01000203">
    <property type="protein sequence ID" value="HHR97158.1"/>
    <property type="molecule type" value="Genomic_DNA"/>
</dbReference>
<dbReference type="AlphaFoldDB" id="A0A7C5Z0P7"/>
<comment type="caution">
    <text evidence="1">The sequence shown here is derived from an EMBL/GenBank/DDBJ whole genome shotgun (WGS) entry which is preliminary data.</text>
</comment>
<protein>
    <submittedName>
        <fullName evidence="1">CooT family nickel-binding protein</fullName>
    </submittedName>
</protein>
<organism evidence="1">
    <name type="scientific">Ignisphaera aggregans</name>
    <dbReference type="NCBI Taxonomy" id="334771"/>
    <lineage>
        <taxon>Archaea</taxon>
        <taxon>Thermoproteota</taxon>
        <taxon>Thermoprotei</taxon>
        <taxon>Desulfurococcales</taxon>
        <taxon>Desulfurococcaceae</taxon>
        <taxon>Ignisphaera</taxon>
    </lineage>
</organism>